<keyword evidence="3" id="KW-1185">Reference proteome</keyword>
<reference evidence="2" key="1">
    <citation type="submission" date="2024-05" db="EMBL/GenBank/DDBJ databases">
        <title>Metabacillus sp. nov., isolated from the rhizosphere soil of tomato plants.</title>
        <authorList>
            <person name="Ma R."/>
        </authorList>
    </citation>
    <scope>NUCLEOTIDE SEQUENCE</scope>
    <source>
        <strain evidence="2">DBTR6</strain>
    </source>
</reference>
<dbReference type="Proteomes" id="UP001165287">
    <property type="component" value="Unassembled WGS sequence"/>
</dbReference>
<dbReference type="EMBL" id="JAIQUM010000062">
    <property type="protein sequence ID" value="MBZ5752626.1"/>
    <property type="molecule type" value="Genomic_DNA"/>
</dbReference>
<dbReference type="InterPro" id="IPR021224">
    <property type="entry name" value="DUF2690"/>
</dbReference>
<sequence>MFLMTVLLFAVPGFSAYAENHSYDGKSPYYNNCASSATTKAYTNLLNGNNEKFGKVELKFSSTCKTAWAKITLDKPAASDWNANAWIKRNTDGKQLSCDSSGGNGRVLVGQTSCYTPMVYDLDPRSSYAFGKYYNLKTGAYTYAYTSSY</sequence>
<comment type="caution">
    <text evidence="2">The sequence shown here is derived from an EMBL/GenBank/DDBJ whole genome shotgun (WGS) entry which is preliminary data.</text>
</comment>
<accession>A0ABS7UWE9</accession>
<gene>
    <name evidence="2" type="ORF">K9V48_20890</name>
</gene>
<feature type="chain" id="PRO_5045994054" evidence="1">
    <location>
        <begin position="19"/>
        <end position="149"/>
    </location>
</feature>
<name>A0ABS7UWE9_9BACI</name>
<protein>
    <submittedName>
        <fullName evidence="2">YjfA family protein</fullName>
    </submittedName>
</protein>
<feature type="signal peptide" evidence="1">
    <location>
        <begin position="1"/>
        <end position="18"/>
    </location>
</feature>
<evidence type="ECO:0000313" key="3">
    <source>
        <dbReference type="Proteomes" id="UP001165287"/>
    </source>
</evidence>
<dbReference type="Pfam" id="PF10901">
    <property type="entry name" value="DUF2690"/>
    <property type="match status" value="1"/>
</dbReference>
<evidence type="ECO:0000313" key="2">
    <source>
        <dbReference type="EMBL" id="MBZ5752626.1"/>
    </source>
</evidence>
<dbReference type="RefSeq" id="WP_224141080.1">
    <property type="nucleotide sequence ID" value="NZ_JAIQUM010000062.1"/>
</dbReference>
<evidence type="ECO:0000256" key="1">
    <source>
        <dbReference type="SAM" id="SignalP"/>
    </source>
</evidence>
<organism evidence="2 3">
    <name type="scientific">Metabacillus rhizolycopersici</name>
    <dbReference type="NCBI Taxonomy" id="2875709"/>
    <lineage>
        <taxon>Bacteria</taxon>
        <taxon>Bacillati</taxon>
        <taxon>Bacillota</taxon>
        <taxon>Bacilli</taxon>
        <taxon>Bacillales</taxon>
        <taxon>Bacillaceae</taxon>
        <taxon>Metabacillus</taxon>
    </lineage>
</organism>
<keyword evidence="1" id="KW-0732">Signal</keyword>
<proteinExistence type="predicted"/>